<reference evidence="14 15" key="1">
    <citation type="submission" date="2019-10" db="EMBL/GenBank/DDBJ databases">
        <title>Georgenia wutianyii sp. nov. and Georgenia yuyongxinii sp. nov. isolated from plateau pika (Ochotona curzoniae) in the Qinghai-Tibet plateau of China.</title>
        <authorList>
            <person name="Tian Z."/>
        </authorList>
    </citation>
    <scope>NUCLEOTIDE SEQUENCE [LARGE SCALE GENOMIC DNA]</scope>
    <source>
        <strain evidence="14 15">DSM 21501</strain>
    </source>
</reference>
<dbReference type="Pfam" id="PF00571">
    <property type="entry name" value="CBS"/>
    <property type="match status" value="2"/>
</dbReference>
<keyword evidence="3" id="KW-1003">Cell membrane</keyword>
<dbReference type="SUPFAM" id="SSF54631">
    <property type="entry name" value="CBS-domain pair"/>
    <property type="match status" value="1"/>
</dbReference>
<dbReference type="PROSITE" id="PS51846">
    <property type="entry name" value="CNNM"/>
    <property type="match status" value="1"/>
</dbReference>
<evidence type="ECO:0000256" key="1">
    <source>
        <dbReference type="ARBA" id="ARBA00004651"/>
    </source>
</evidence>
<dbReference type="AlphaFoldDB" id="A0A7J5UQI7"/>
<comment type="similarity">
    <text evidence="2">Belongs to the UPF0053 family.</text>
</comment>
<dbReference type="InterPro" id="IPR036318">
    <property type="entry name" value="FAD-bd_PCMH-like_sf"/>
</dbReference>
<evidence type="ECO:0000313" key="15">
    <source>
        <dbReference type="Proteomes" id="UP000451860"/>
    </source>
</evidence>
<evidence type="ECO:0000256" key="5">
    <source>
        <dbReference type="ARBA" id="ARBA00022737"/>
    </source>
</evidence>
<dbReference type="FunFam" id="3.10.580.10:FF:000002">
    <property type="entry name" value="Magnesium/cobalt efflux protein CorC"/>
    <property type="match status" value="1"/>
</dbReference>
<proteinExistence type="inferred from homology"/>
<feature type="domain" description="CBS" evidence="12">
    <location>
        <begin position="279"/>
        <end position="336"/>
    </location>
</feature>
<feature type="domain" description="CNNM transmembrane" evidence="13">
    <location>
        <begin position="1"/>
        <end position="201"/>
    </location>
</feature>
<dbReference type="Proteomes" id="UP000451860">
    <property type="component" value="Unassembled WGS sequence"/>
</dbReference>
<keyword evidence="15" id="KW-1185">Reference proteome</keyword>
<sequence>MSDLALNIVLVLFFVLLGGVFSASEMALVSLRDSQVRTLAGRGGAGARVAKLTADSNRFLSAVQVGVTLAGFFSASFGAAQIAPAVAPPLKSLGVPAGLAYGIAFVGTTVVISYLSLVFGELVPKRLAMQSAEKFSLAVATPLDWIATVLRPVIWLLGASVNVVMRVLGRDPNAQREAMGTEELRSLVAQHESLGVQERDMVVDLLTVGERTVQEIMTPRTEVEFLDAGMPIAEAQPLVRDLEHSRYPVRGENNDDVVGFIHIRDLIHPDPAVRTVRDLVRDITFFPTGTRVLSALTVMRQNHAHLAVVVDEYGGTDGIITLEDCVEEFVGQIQDEYDREPPEFVANGVTEDVAGLLGRAEVAKVLDRELPDGPFDTLGGFIMARLGRLPRVGDAITWDDLVLTVTALDGRRVDRVEIRRAADAVVA</sequence>
<keyword evidence="8 10" id="KW-0472">Membrane</keyword>
<evidence type="ECO:0000259" key="13">
    <source>
        <dbReference type="PROSITE" id="PS51846"/>
    </source>
</evidence>
<dbReference type="Pfam" id="PF01595">
    <property type="entry name" value="CNNM"/>
    <property type="match status" value="1"/>
</dbReference>
<comment type="caution">
    <text evidence="14">The sequence shown here is derived from an EMBL/GenBank/DDBJ whole genome shotgun (WGS) entry which is preliminary data.</text>
</comment>
<evidence type="ECO:0000256" key="6">
    <source>
        <dbReference type="ARBA" id="ARBA00022989"/>
    </source>
</evidence>
<feature type="transmembrane region" description="Helical" evidence="11">
    <location>
        <begin position="65"/>
        <end position="87"/>
    </location>
</feature>
<dbReference type="InterPro" id="IPR005170">
    <property type="entry name" value="Transptr-assoc_dom"/>
</dbReference>
<evidence type="ECO:0000256" key="11">
    <source>
        <dbReference type="SAM" id="Phobius"/>
    </source>
</evidence>
<dbReference type="PROSITE" id="PS51371">
    <property type="entry name" value="CBS"/>
    <property type="match status" value="2"/>
</dbReference>
<keyword evidence="5" id="KW-0677">Repeat</keyword>
<evidence type="ECO:0000259" key="12">
    <source>
        <dbReference type="PROSITE" id="PS51371"/>
    </source>
</evidence>
<dbReference type="Gene3D" id="3.10.580.10">
    <property type="entry name" value="CBS-domain"/>
    <property type="match status" value="1"/>
</dbReference>
<name>A0A7J5UQI7_9MICO</name>
<evidence type="ECO:0000256" key="3">
    <source>
        <dbReference type="ARBA" id="ARBA00022475"/>
    </source>
</evidence>
<keyword evidence="6 10" id="KW-1133">Transmembrane helix</keyword>
<feature type="domain" description="CBS" evidence="12">
    <location>
        <begin position="217"/>
        <end position="276"/>
    </location>
</feature>
<evidence type="ECO:0000256" key="2">
    <source>
        <dbReference type="ARBA" id="ARBA00006337"/>
    </source>
</evidence>
<dbReference type="SUPFAM" id="SSF56176">
    <property type="entry name" value="FAD-binding/transporter-associated domain-like"/>
    <property type="match status" value="1"/>
</dbReference>
<dbReference type="InterPro" id="IPR044751">
    <property type="entry name" value="Ion_transp-like_CBS"/>
</dbReference>
<evidence type="ECO:0000313" key="14">
    <source>
        <dbReference type="EMBL" id="KAE8764666.1"/>
    </source>
</evidence>
<evidence type="ECO:0000256" key="8">
    <source>
        <dbReference type="ARBA" id="ARBA00023136"/>
    </source>
</evidence>
<keyword evidence="4 10" id="KW-0812">Transmembrane</keyword>
<dbReference type="GO" id="GO:0005886">
    <property type="term" value="C:plasma membrane"/>
    <property type="evidence" value="ECO:0007669"/>
    <property type="project" value="UniProtKB-SubCell"/>
</dbReference>
<dbReference type="PANTHER" id="PTHR43099">
    <property type="entry name" value="UPF0053 PROTEIN YRKA"/>
    <property type="match status" value="1"/>
</dbReference>
<dbReference type="InterPro" id="IPR046342">
    <property type="entry name" value="CBS_dom_sf"/>
</dbReference>
<feature type="transmembrane region" description="Helical" evidence="11">
    <location>
        <begin position="99"/>
        <end position="119"/>
    </location>
</feature>
<dbReference type="InterPro" id="IPR016169">
    <property type="entry name" value="FAD-bd_PCMH_sub2"/>
</dbReference>
<dbReference type="Pfam" id="PF03471">
    <property type="entry name" value="CorC_HlyC"/>
    <property type="match status" value="1"/>
</dbReference>
<evidence type="ECO:0000256" key="7">
    <source>
        <dbReference type="ARBA" id="ARBA00023122"/>
    </source>
</evidence>
<dbReference type="EMBL" id="WHJE01000026">
    <property type="protein sequence ID" value="KAE8764666.1"/>
    <property type="molecule type" value="Genomic_DNA"/>
</dbReference>
<evidence type="ECO:0000256" key="10">
    <source>
        <dbReference type="PROSITE-ProRule" id="PRU01193"/>
    </source>
</evidence>
<comment type="subcellular location">
    <subcellularLocation>
        <location evidence="1">Cell membrane</location>
        <topology evidence="1">Multi-pass membrane protein</topology>
    </subcellularLocation>
</comment>
<dbReference type="RefSeq" id="WP_152201281.1">
    <property type="nucleotide sequence ID" value="NZ_VUKF01000006.1"/>
</dbReference>
<gene>
    <name evidence="14" type="ORF">GB883_07980</name>
</gene>
<protein>
    <submittedName>
        <fullName evidence="14">DUF21 domain-containing protein</fullName>
    </submittedName>
</protein>
<evidence type="ECO:0000256" key="4">
    <source>
        <dbReference type="ARBA" id="ARBA00022692"/>
    </source>
</evidence>
<dbReference type="InterPro" id="IPR051676">
    <property type="entry name" value="UPF0053_domain"/>
</dbReference>
<dbReference type="OrthoDB" id="110231at2"/>
<dbReference type="CDD" id="cd04590">
    <property type="entry name" value="CBS_pair_CorC_HlyC_assoc"/>
    <property type="match status" value="1"/>
</dbReference>
<organism evidence="14 15">
    <name type="scientific">Georgenia thermotolerans</name>
    <dbReference type="NCBI Taxonomy" id="527326"/>
    <lineage>
        <taxon>Bacteria</taxon>
        <taxon>Bacillati</taxon>
        <taxon>Actinomycetota</taxon>
        <taxon>Actinomycetes</taxon>
        <taxon>Micrococcales</taxon>
        <taxon>Bogoriellaceae</taxon>
        <taxon>Georgenia</taxon>
    </lineage>
</organism>
<evidence type="ECO:0000256" key="9">
    <source>
        <dbReference type="PROSITE-ProRule" id="PRU00703"/>
    </source>
</evidence>
<accession>A0A7J5UQI7</accession>
<dbReference type="GO" id="GO:0050660">
    <property type="term" value="F:flavin adenine dinucleotide binding"/>
    <property type="evidence" value="ECO:0007669"/>
    <property type="project" value="InterPro"/>
</dbReference>
<dbReference type="Gene3D" id="3.30.465.10">
    <property type="match status" value="1"/>
</dbReference>
<dbReference type="PANTHER" id="PTHR43099:SF5">
    <property type="entry name" value="HLYC_CORC FAMILY TRANSPORTER"/>
    <property type="match status" value="1"/>
</dbReference>
<dbReference type="InterPro" id="IPR000644">
    <property type="entry name" value="CBS_dom"/>
</dbReference>
<dbReference type="InterPro" id="IPR002550">
    <property type="entry name" value="CNNM"/>
</dbReference>
<keyword evidence="7 9" id="KW-0129">CBS domain</keyword>
<dbReference type="SMART" id="SM01091">
    <property type="entry name" value="CorC_HlyC"/>
    <property type="match status" value="1"/>
</dbReference>